<evidence type="ECO:0000256" key="6">
    <source>
        <dbReference type="ARBA" id="ARBA00023065"/>
    </source>
</evidence>
<dbReference type="PROSITE" id="PS51013">
    <property type="entry name" value="PANNEXIN"/>
    <property type="match status" value="1"/>
</dbReference>
<comment type="similarity">
    <text evidence="9">Belongs to the pannexin family.</text>
</comment>
<evidence type="ECO:0000256" key="9">
    <source>
        <dbReference type="RuleBase" id="RU010713"/>
    </source>
</evidence>
<dbReference type="GO" id="GO:0005921">
    <property type="term" value="C:gap junction"/>
    <property type="evidence" value="ECO:0007669"/>
    <property type="project" value="UniProtKB-UniRule"/>
</dbReference>
<dbReference type="Pfam" id="PF00876">
    <property type="entry name" value="Innexin"/>
    <property type="match status" value="1"/>
</dbReference>
<sequence length="609" mass="70025">MDTHFFSGLTKFKLDAGKFRRDDDFSDRFSHTFTSLLLIIFTLIISARQYIGKPIACWVPTEFTRAQEEYAESVCWVTSTYFIPTQDINVPENISDRENRKIHYYQWVPFILMLQAFLFNLPCLIWRLFNWQSGIHLSSIMEVACEIEMIKDPETRRSNITFVARHIEDALTSQREYRSGCGVRLKHCLARNCCLWFGKRYGNYLICLYLITKSFYIFNVVGQFILMNKILGTNYTFYGLDLLRDISEGYVWQESGNFPRITLCDFEVRKVANKHRHTVQCVLPINMFNEKIFIFLWFWFILVAAINTSSFLYWSYKSSFRGTRIQFIRKFLKLRGVLEPGDKKKTLSFVDSYLRQDGVFILRLTAQNAGELVASEIVERLWNMYRAHQNVTTTSTSQAVSHSFIQQTQPPQHQKAHRSSHHHHHLRSRAVSSNFHRASRSLTPVSPSESSETRRKQPPDYPSYHLRPPPASPDGIKLPPPLPPLLRPSAPPPLPPPPGTTISGSSDGKSSSITSRSQGSLVSEHTDQFVRMRPTVSGSIGFDKLKPTASHPSDSKMSPDIHKKSFIMDGSSILSHANSRTSNTTQQQQENTEISNIRNRTEEDPGEFV</sequence>
<feature type="transmembrane region" description="Helical" evidence="9">
    <location>
        <begin position="107"/>
        <end position="129"/>
    </location>
</feature>
<feature type="region of interest" description="Disordered" evidence="10">
    <location>
        <begin position="396"/>
        <end position="609"/>
    </location>
</feature>
<dbReference type="WBParaSite" id="TREG1_9710.1">
    <property type="protein sequence ID" value="TREG1_9710.1"/>
    <property type="gene ID" value="TREG1_9710"/>
</dbReference>
<feature type="compositionally biased region" description="Basic residues" evidence="10">
    <location>
        <begin position="414"/>
        <end position="428"/>
    </location>
</feature>
<dbReference type="PRINTS" id="PR01262">
    <property type="entry name" value="INNEXIN"/>
</dbReference>
<feature type="compositionally biased region" description="Polar residues" evidence="10">
    <location>
        <begin position="430"/>
        <end position="450"/>
    </location>
</feature>
<evidence type="ECO:0000256" key="7">
    <source>
        <dbReference type="ARBA" id="ARBA00023136"/>
    </source>
</evidence>
<evidence type="ECO:0000256" key="8">
    <source>
        <dbReference type="ARBA" id="ARBA00023303"/>
    </source>
</evidence>
<accession>A0AA85KH63</accession>
<feature type="transmembrane region" description="Helical" evidence="9">
    <location>
        <begin position="29"/>
        <end position="47"/>
    </location>
</feature>
<protein>
    <recommendedName>
        <fullName evidence="9">Innexin</fullName>
    </recommendedName>
</protein>
<comment type="function">
    <text evidence="9">Structural component of the gap junctions.</text>
</comment>
<evidence type="ECO:0000256" key="4">
    <source>
        <dbReference type="ARBA" id="ARBA00022692"/>
    </source>
</evidence>
<dbReference type="Proteomes" id="UP000050795">
    <property type="component" value="Unassembled WGS sequence"/>
</dbReference>
<evidence type="ECO:0000256" key="10">
    <source>
        <dbReference type="SAM" id="MobiDB-lite"/>
    </source>
</evidence>
<keyword evidence="3" id="KW-1003">Cell membrane</keyword>
<evidence type="ECO:0000313" key="12">
    <source>
        <dbReference type="WBParaSite" id="TREG1_9710.1"/>
    </source>
</evidence>
<keyword evidence="7 9" id="KW-0472">Membrane</keyword>
<feature type="compositionally biased region" description="Pro residues" evidence="10">
    <location>
        <begin position="467"/>
        <end position="499"/>
    </location>
</feature>
<evidence type="ECO:0000256" key="5">
    <source>
        <dbReference type="ARBA" id="ARBA00022989"/>
    </source>
</evidence>
<evidence type="ECO:0000256" key="1">
    <source>
        <dbReference type="ARBA" id="ARBA00004651"/>
    </source>
</evidence>
<gene>
    <name evidence="9" type="primary">inx</name>
</gene>
<evidence type="ECO:0000256" key="2">
    <source>
        <dbReference type="ARBA" id="ARBA00022448"/>
    </source>
</evidence>
<feature type="transmembrane region" description="Helical" evidence="9">
    <location>
        <begin position="292"/>
        <end position="316"/>
    </location>
</feature>
<keyword evidence="8 9" id="KW-0407">Ion channel</keyword>
<dbReference type="PANTHER" id="PTHR11893:SF36">
    <property type="entry name" value="INNEXIN-5"/>
    <property type="match status" value="1"/>
</dbReference>
<feature type="compositionally biased region" description="Basic and acidic residues" evidence="10">
    <location>
        <begin position="553"/>
        <end position="563"/>
    </location>
</feature>
<dbReference type="GO" id="GO:0005243">
    <property type="term" value="F:gap junction channel activity"/>
    <property type="evidence" value="ECO:0007669"/>
    <property type="project" value="TreeGrafter"/>
</dbReference>
<organism evidence="11 12">
    <name type="scientific">Trichobilharzia regenti</name>
    <name type="common">Nasal bird schistosome</name>
    <dbReference type="NCBI Taxonomy" id="157069"/>
    <lineage>
        <taxon>Eukaryota</taxon>
        <taxon>Metazoa</taxon>
        <taxon>Spiralia</taxon>
        <taxon>Lophotrochozoa</taxon>
        <taxon>Platyhelminthes</taxon>
        <taxon>Trematoda</taxon>
        <taxon>Digenea</taxon>
        <taxon>Strigeidida</taxon>
        <taxon>Schistosomatoidea</taxon>
        <taxon>Schistosomatidae</taxon>
        <taxon>Trichobilharzia</taxon>
    </lineage>
</organism>
<dbReference type="GO" id="GO:0005886">
    <property type="term" value="C:plasma membrane"/>
    <property type="evidence" value="ECO:0007669"/>
    <property type="project" value="UniProtKB-SubCell"/>
</dbReference>
<name>A0AA85KH63_TRIRE</name>
<keyword evidence="6 9" id="KW-0406">Ion transport</keyword>
<reference evidence="11" key="1">
    <citation type="submission" date="2022-06" db="EMBL/GenBank/DDBJ databases">
        <authorList>
            <person name="Berger JAMES D."/>
            <person name="Berger JAMES D."/>
        </authorList>
    </citation>
    <scope>NUCLEOTIDE SEQUENCE [LARGE SCALE GENOMIC DNA]</scope>
</reference>
<dbReference type="GO" id="GO:0034220">
    <property type="term" value="P:monoatomic ion transmembrane transport"/>
    <property type="evidence" value="ECO:0007669"/>
    <property type="project" value="UniProtKB-KW"/>
</dbReference>
<feature type="transmembrane region" description="Helical" evidence="9">
    <location>
        <begin position="201"/>
        <end position="221"/>
    </location>
</feature>
<feature type="compositionally biased region" description="Low complexity" evidence="10">
    <location>
        <begin position="500"/>
        <end position="517"/>
    </location>
</feature>
<keyword evidence="5 9" id="KW-1133">Transmembrane helix</keyword>
<feature type="compositionally biased region" description="Low complexity" evidence="10">
    <location>
        <begin position="578"/>
        <end position="597"/>
    </location>
</feature>
<feature type="compositionally biased region" description="Polar residues" evidence="10">
    <location>
        <begin position="396"/>
        <end position="412"/>
    </location>
</feature>
<keyword evidence="2 9" id="KW-0813">Transport</keyword>
<comment type="subcellular location">
    <subcellularLocation>
        <location evidence="1 9">Cell membrane</location>
        <topology evidence="1 9">Multi-pass membrane protein</topology>
    </subcellularLocation>
</comment>
<dbReference type="InterPro" id="IPR000990">
    <property type="entry name" value="Innexin"/>
</dbReference>
<keyword evidence="4 9" id="KW-0812">Transmembrane</keyword>
<evidence type="ECO:0000313" key="11">
    <source>
        <dbReference type="Proteomes" id="UP000050795"/>
    </source>
</evidence>
<proteinExistence type="inferred from homology"/>
<dbReference type="AlphaFoldDB" id="A0AA85KH63"/>
<keyword evidence="11" id="KW-1185">Reference proteome</keyword>
<reference evidence="12" key="2">
    <citation type="submission" date="2023-11" db="UniProtKB">
        <authorList>
            <consortium name="WormBaseParasite"/>
        </authorList>
    </citation>
    <scope>IDENTIFICATION</scope>
</reference>
<evidence type="ECO:0000256" key="3">
    <source>
        <dbReference type="ARBA" id="ARBA00022475"/>
    </source>
</evidence>
<dbReference type="PANTHER" id="PTHR11893">
    <property type="entry name" value="INNEXIN"/>
    <property type="match status" value="1"/>
</dbReference>